<protein>
    <submittedName>
        <fullName evidence="1">Uncharacterized protein</fullName>
    </submittedName>
</protein>
<comment type="caution">
    <text evidence="1">The sequence shown here is derived from an EMBL/GenBank/DDBJ whole genome shotgun (WGS) entry which is preliminary data.</text>
</comment>
<dbReference type="EMBL" id="VSSQ01072352">
    <property type="protein sequence ID" value="MPN23757.1"/>
    <property type="molecule type" value="Genomic_DNA"/>
</dbReference>
<sequence length="44" mass="4933">MSGDDFQLRRGFIHEFGTTFGNELVRSAMEAITTNFVLLIKVIG</sequence>
<evidence type="ECO:0000313" key="1">
    <source>
        <dbReference type="EMBL" id="MPN23757.1"/>
    </source>
</evidence>
<reference evidence="1" key="1">
    <citation type="submission" date="2019-08" db="EMBL/GenBank/DDBJ databases">
        <authorList>
            <person name="Kucharzyk K."/>
            <person name="Murdoch R.W."/>
            <person name="Higgins S."/>
            <person name="Loffler F."/>
        </authorList>
    </citation>
    <scope>NUCLEOTIDE SEQUENCE</scope>
</reference>
<name>A0A645GA24_9ZZZZ</name>
<dbReference type="AlphaFoldDB" id="A0A645GA24"/>
<accession>A0A645GA24</accession>
<gene>
    <name evidence="1" type="ORF">SDC9_171150</name>
</gene>
<proteinExistence type="predicted"/>
<organism evidence="1">
    <name type="scientific">bioreactor metagenome</name>
    <dbReference type="NCBI Taxonomy" id="1076179"/>
    <lineage>
        <taxon>unclassified sequences</taxon>
        <taxon>metagenomes</taxon>
        <taxon>ecological metagenomes</taxon>
    </lineage>
</organism>